<name>A0A1B6JVY7_9HEMI</name>
<sequence>MECERNMIVCSTTGIIVKNTPSATKGEKNVTIVEPPDIHLKQEWKKITDKRRKITSLIDGQVEQRTKEFKIQNEVTTCKRFCTIIRKYVCYLYIFLLCCLLITMTEASVCHKYNSRCELFWYEVILSGLVDCFVTTWHERIPVVNLQ</sequence>
<dbReference type="EMBL" id="GECU01004352">
    <property type="protein sequence ID" value="JAT03355.1"/>
    <property type="molecule type" value="Transcribed_RNA"/>
</dbReference>
<keyword evidence="1" id="KW-1133">Transmembrane helix</keyword>
<evidence type="ECO:0000256" key="1">
    <source>
        <dbReference type="SAM" id="Phobius"/>
    </source>
</evidence>
<keyword evidence="1" id="KW-0812">Transmembrane</keyword>
<organism evidence="2">
    <name type="scientific">Homalodisca liturata</name>
    <dbReference type="NCBI Taxonomy" id="320908"/>
    <lineage>
        <taxon>Eukaryota</taxon>
        <taxon>Metazoa</taxon>
        <taxon>Ecdysozoa</taxon>
        <taxon>Arthropoda</taxon>
        <taxon>Hexapoda</taxon>
        <taxon>Insecta</taxon>
        <taxon>Pterygota</taxon>
        <taxon>Neoptera</taxon>
        <taxon>Paraneoptera</taxon>
        <taxon>Hemiptera</taxon>
        <taxon>Auchenorrhyncha</taxon>
        <taxon>Membracoidea</taxon>
        <taxon>Cicadellidae</taxon>
        <taxon>Cicadellinae</taxon>
        <taxon>Proconiini</taxon>
        <taxon>Homalodisca</taxon>
    </lineage>
</organism>
<proteinExistence type="predicted"/>
<accession>A0A1B6JVY7</accession>
<protein>
    <submittedName>
        <fullName evidence="2">Uncharacterized protein</fullName>
    </submittedName>
</protein>
<feature type="transmembrane region" description="Helical" evidence="1">
    <location>
        <begin position="88"/>
        <end position="107"/>
    </location>
</feature>
<evidence type="ECO:0000313" key="2">
    <source>
        <dbReference type="EMBL" id="JAT03355.1"/>
    </source>
</evidence>
<keyword evidence="1" id="KW-0472">Membrane</keyword>
<gene>
    <name evidence="2" type="ORF">g.1959</name>
</gene>
<reference evidence="2" key="1">
    <citation type="submission" date="2015-11" db="EMBL/GenBank/DDBJ databases">
        <title>De novo transcriptome assembly of four potential Pierce s Disease insect vectors from Arizona vineyards.</title>
        <authorList>
            <person name="Tassone E.E."/>
        </authorList>
    </citation>
    <scope>NUCLEOTIDE SEQUENCE</scope>
</reference>
<dbReference type="AlphaFoldDB" id="A0A1B6JVY7"/>